<dbReference type="InterPro" id="IPR046373">
    <property type="entry name" value="Acyl-CoA_Oxase/DH_mid-dom_sf"/>
</dbReference>
<dbReference type="InterPro" id="IPR050741">
    <property type="entry name" value="Acyl-CoA_dehydrogenase"/>
</dbReference>
<dbReference type="Gene3D" id="1.10.540.10">
    <property type="entry name" value="Acyl-CoA dehydrogenase/oxidase, N-terminal domain"/>
    <property type="match status" value="1"/>
</dbReference>
<dbReference type="RefSeq" id="WP_092832515.1">
    <property type="nucleotide sequence ID" value="NZ_CP028290.1"/>
</dbReference>
<dbReference type="EMBL" id="FNJL01000004">
    <property type="protein sequence ID" value="SDO82139.1"/>
    <property type="molecule type" value="Genomic_DNA"/>
</dbReference>
<sequence length="422" mass="45234">MQPATAHPFTALNHVDLPAPGRHSPVAGAPSLASIVASASDLVPVLRARAEQTERDRRVSDETTRAFHDAGFFKLMQPARYGGYEYGFTAFIDVVSELARGCTSSAWGCSLGAIHQWLVGTFPEQAQDDVWRDDPSAIVCGSYAPATMAQKADGGYLVQGQWLFASNVDNSQWALLGVQFPPEVQGAPPSAGFLLAPRADWRIEDNWHVAGQAGTGSKAIVIDQPLFIPGHRKLTFAEASSNHPPGARANTHPIYRIPFLSAVPVCLTSPILGTAQGAVDALIELAGVRVTRGAVSGGGSRLSEFFPVQSRLAEASASVDAARLLVYRDTAQVEQMAMDGQAIDVAQRIRNRRDHAFAARLSRDAVEAVFASVGGAGLALDQPIQRMWRDANAISRHISLNWDAVSSMVGQYLLGLEPKGQY</sequence>
<dbReference type="InterPro" id="IPR013107">
    <property type="entry name" value="Acyl-CoA_DH_C"/>
</dbReference>
<dbReference type="Pfam" id="PF02771">
    <property type="entry name" value="Acyl-CoA_dh_N"/>
    <property type="match status" value="1"/>
</dbReference>
<keyword evidence="1" id="KW-0560">Oxidoreductase</keyword>
<dbReference type="GO" id="GO:0033539">
    <property type="term" value="P:fatty acid beta-oxidation using acyl-CoA dehydrogenase"/>
    <property type="evidence" value="ECO:0007669"/>
    <property type="project" value="TreeGrafter"/>
</dbReference>
<dbReference type="InterPro" id="IPR013786">
    <property type="entry name" value="AcylCoA_DH/ox_N"/>
</dbReference>
<dbReference type="SUPFAM" id="SSF47203">
    <property type="entry name" value="Acyl-CoA dehydrogenase C-terminal domain-like"/>
    <property type="match status" value="1"/>
</dbReference>
<dbReference type="InterPro" id="IPR036250">
    <property type="entry name" value="AcylCo_DH-like_C"/>
</dbReference>
<name>A0A1H0MNW8_9BURK</name>
<dbReference type="OrthoDB" id="7316074at2"/>
<gene>
    <name evidence="5" type="ORF">SAMN04489708_10411</name>
</gene>
<dbReference type="GO" id="GO:0016712">
    <property type="term" value="F:oxidoreductase activity, acting on paired donors, with incorporation or reduction of molecular oxygen, reduced flavin or flavoprotein as one donor, and incorporation of one atom of oxygen"/>
    <property type="evidence" value="ECO:0007669"/>
    <property type="project" value="TreeGrafter"/>
</dbReference>
<dbReference type="PANTHER" id="PTHR48083">
    <property type="entry name" value="MEDIUM-CHAIN SPECIFIC ACYL-COA DEHYDROGENASE, MITOCHONDRIAL-RELATED"/>
    <property type="match status" value="1"/>
</dbReference>
<protein>
    <submittedName>
        <fullName evidence="5">Acyl-CoA dehydrogenase</fullName>
    </submittedName>
</protein>
<dbReference type="GO" id="GO:0005737">
    <property type="term" value="C:cytoplasm"/>
    <property type="evidence" value="ECO:0007669"/>
    <property type="project" value="TreeGrafter"/>
</dbReference>
<dbReference type="SUPFAM" id="SSF56645">
    <property type="entry name" value="Acyl-CoA dehydrogenase NM domain-like"/>
    <property type="match status" value="1"/>
</dbReference>
<evidence type="ECO:0000313" key="5">
    <source>
        <dbReference type="EMBL" id="SDO82139.1"/>
    </source>
</evidence>
<accession>A0A1H0MNW8</accession>
<feature type="domain" description="Acyl-CoA dehydrogenase/oxidase N-terminal" evidence="3">
    <location>
        <begin position="47"/>
        <end position="127"/>
    </location>
</feature>
<organism evidence="5 6">
    <name type="scientific">Paracidovorax cattleyae</name>
    <dbReference type="NCBI Taxonomy" id="80868"/>
    <lineage>
        <taxon>Bacteria</taxon>
        <taxon>Pseudomonadati</taxon>
        <taxon>Pseudomonadota</taxon>
        <taxon>Betaproteobacteria</taxon>
        <taxon>Burkholderiales</taxon>
        <taxon>Comamonadaceae</taxon>
        <taxon>Paracidovorax</taxon>
    </lineage>
</organism>
<reference evidence="6" key="1">
    <citation type="submission" date="2016-10" db="EMBL/GenBank/DDBJ databases">
        <authorList>
            <person name="Varghese N."/>
            <person name="Submissions S."/>
        </authorList>
    </citation>
    <scope>NUCLEOTIDE SEQUENCE [LARGE SCALE GENOMIC DNA]</scope>
    <source>
        <strain evidence="6">DSM 17101</strain>
    </source>
</reference>
<evidence type="ECO:0000256" key="2">
    <source>
        <dbReference type="ARBA" id="ARBA00049661"/>
    </source>
</evidence>
<dbReference type="Gene3D" id="1.20.140.10">
    <property type="entry name" value="Butyryl-CoA Dehydrogenase, subunit A, domain 3"/>
    <property type="match status" value="1"/>
</dbReference>
<evidence type="ECO:0000313" key="6">
    <source>
        <dbReference type="Proteomes" id="UP000199317"/>
    </source>
</evidence>
<evidence type="ECO:0000259" key="4">
    <source>
        <dbReference type="Pfam" id="PF08028"/>
    </source>
</evidence>
<dbReference type="GO" id="GO:0003995">
    <property type="term" value="F:acyl-CoA dehydrogenase activity"/>
    <property type="evidence" value="ECO:0007669"/>
    <property type="project" value="TreeGrafter"/>
</dbReference>
<dbReference type="Proteomes" id="UP000199317">
    <property type="component" value="Unassembled WGS sequence"/>
</dbReference>
<dbReference type="Gene3D" id="2.40.110.10">
    <property type="entry name" value="Butyryl-CoA Dehydrogenase, subunit A, domain 2"/>
    <property type="match status" value="1"/>
</dbReference>
<keyword evidence="6" id="KW-1185">Reference proteome</keyword>
<comment type="similarity">
    <text evidence="2">Belongs to the HpaH/HsaA monooxygenase family.</text>
</comment>
<feature type="domain" description="Acyl-CoA dehydrogenase C-terminal" evidence="4">
    <location>
        <begin position="266"/>
        <end position="402"/>
    </location>
</feature>
<dbReference type="AlphaFoldDB" id="A0A1H0MNW8"/>
<dbReference type="Pfam" id="PF08028">
    <property type="entry name" value="Acyl-CoA_dh_2"/>
    <property type="match status" value="1"/>
</dbReference>
<dbReference type="PIRSF" id="PIRSF016578">
    <property type="entry name" value="HsaA"/>
    <property type="match status" value="1"/>
</dbReference>
<evidence type="ECO:0000256" key="1">
    <source>
        <dbReference type="ARBA" id="ARBA00023002"/>
    </source>
</evidence>
<proteinExistence type="inferred from homology"/>
<dbReference type="InterPro" id="IPR037069">
    <property type="entry name" value="AcylCoA_DH/ox_N_sf"/>
</dbReference>
<evidence type="ECO:0000259" key="3">
    <source>
        <dbReference type="Pfam" id="PF02771"/>
    </source>
</evidence>
<dbReference type="InterPro" id="IPR009100">
    <property type="entry name" value="AcylCoA_DH/oxidase_NM_dom_sf"/>
</dbReference>
<dbReference type="GO" id="GO:0050660">
    <property type="term" value="F:flavin adenine dinucleotide binding"/>
    <property type="evidence" value="ECO:0007669"/>
    <property type="project" value="InterPro"/>
</dbReference>
<dbReference type="PANTHER" id="PTHR48083:SF19">
    <property type="entry name" value="FLAVIN-DEPENDENT MONOOXYGENASE, OXYGENASE SUBUNIT HSAA"/>
    <property type="match status" value="1"/>
</dbReference>